<gene>
    <name evidence="1" type="ORF">DRI96_02790</name>
</gene>
<evidence type="ECO:0000313" key="2">
    <source>
        <dbReference type="Proteomes" id="UP000267654"/>
    </source>
</evidence>
<protein>
    <submittedName>
        <fullName evidence="1">Uncharacterized protein</fullName>
    </submittedName>
</protein>
<dbReference type="AlphaFoldDB" id="A0A662DI20"/>
<dbReference type="EMBL" id="QMQB01000081">
    <property type="protein sequence ID" value="RLE13576.1"/>
    <property type="molecule type" value="Genomic_DNA"/>
</dbReference>
<sequence>MESLVVEADKFLKFLIKLFKGKILKLVFLTEPGLKKTGTTSLFFPATLHFLEDELKVLN</sequence>
<organism evidence="1 2">
    <name type="scientific">Aerophobetes bacterium</name>
    <dbReference type="NCBI Taxonomy" id="2030807"/>
    <lineage>
        <taxon>Bacteria</taxon>
        <taxon>Candidatus Aerophobota</taxon>
    </lineage>
</organism>
<evidence type="ECO:0000313" key="1">
    <source>
        <dbReference type="EMBL" id="RLE13576.1"/>
    </source>
</evidence>
<dbReference type="Proteomes" id="UP000267654">
    <property type="component" value="Unassembled WGS sequence"/>
</dbReference>
<accession>A0A662DI20</accession>
<proteinExistence type="predicted"/>
<name>A0A662DI20_UNCAE</name>
<comment type="caution">
    <text evidence="1">The sequence shown here is derived from an EMBL/GenBank/DDBJ whole genome shotgun (WGS) entry which is preliminary data.</text>
</comment>
<reference evidence="1 2" key="1">
    <citation type="submission" date="2018-06" db="EMBL/GenBank/DDBJ databases">
        <title>Extensive metabolic versatility and redundancy in microbially diverse, dynamic hydrothermal sediments.</title>
        <authorList>
            <person name="Dombrowski N."/>
            <person name="Teske A."/>
            <person name="Baker B.J."/>
        </authorList>
    </citation>
    <scope>NUCLEOTIDE SEQUENCE [LARGE SCALE GENOMIC DNA]</scope>
    <source>
        <strain evidence="1">B19_G9</strain>
    </source>
</reference>